<evidence type="ECO:0000313" key="3">
    <source>
        <dbReference type="Proteomes" id="UP001172457"/>
    </source>
</evidence>
<dbReference type="PANTHER" id="PTHR11439:SF486">
    <property type="entry name" value="RLK (RECEPTOR-LIKE KINASE) PROTEIN, PUTATIVE-RELATED"/>
    <property type="match status" value="1"/>
</dbReference>
<protein>
    <recommendedName>
        <fullName evidence="1">Reverse transcriptase Ty1/copia-type domain-containing protein</fullName>
    </recommendedName>
</protein>
<name>A0AA38SMZ4_9ASTR</name>
<dbReference type="Pfam" id="PF07727">
    <property type="entry name" value="RVT_2"/>
    <property type="match status" value="1"/>
</dbReference>
<dbReference type="InterPro" id="IPR013103">
    <property type="entry name" value="RVT_2"/>
</dbReference>
<evidence type="ECO:0000259" key="1">
    <source>
        <dbReference type="Pfam" id="PF07727"/>
    </source>
</evidence>
<dbReference type="AlphaFoldDB" id="A0AA38SMZ4"/>
<keyword evidence="3" id="KW-1185">Reference proteome</keyword>
<dbReference type="InterPro" id="IPR043502">
    <property type="entry name" value="DNA/RNA_pol_sf"/>
</dbReference>
<reference evidence="2" key="1">
    <citation type="submission" date="2023-03" db="EMBL/GenBank/DDBJ databases">
        <title>Chromosome-scale reference genome and RAD-based genetic map of yellow starthistle (Centaurea solstitialis) reveal putative structural variation and QTLs associated with invader traits.</title>
        <authorList>
            <person name="Reatini B."/>
            <person name="Cang F.A."/>
            <person name="Jiang Q."/>
            <person name="Mckibben M.T.W."/>
            <person name="Barker M.S."/>
            <person name="Rieseberg L.H."/>
            <person name="Dlugosch K.M."/>
        </authorList>
    </citation>
    <scope>NUCLEOTIDE SEQUENCE</scope>
    <source>
        <strain evidence="2">CAN-66</strain>
        <tissue evidence="2">Leaf</tissue>
    </source>
</reference>
<dbReference type="PANTHER" id="PTHR11439">
    <property type="entry name" value="GAG-POL-RELATED RETROTRANSPOSON"/>
    <property type="match status" value="1"/>
</dbReference>
<dbReference type="Proteomes" id="UP001172457">
    <property type="component" value="Chromosome 8"/>
</dbReference>
<proteinExistence type="predicted"/>
<sequence length="379" mass="43289">MRLMDVMTTYLYILFDTDIYMKIPEGLKLPKSCKVSSREHCSIKLNKSLYGLKQSGRMRYNRLSKYLLKEEYNNDSICPCIFIKMFGSEYVIIVVYVDDLNIIGTPDLGKTKFCLGLQIEHLKDEILVHQETYIEKVLKKFHMDKSHPLSTLMVVRSLDVENDPFRPPTDDEDILGPEVPYLSAIGALMFLAGHTRPDISFSLARYSSCPTKRHWNGVKRIFRYLQGTKDLGLYYANPSKGSLYGFADAGYLPDPHIGRSQTGYVFTIGGTTISWSSTKQTMTATSSNHAEILAIHEASRECVWLRKHKEPPTVLYEDNAACIAQLKEGYIKRDRTKHILPKFFFTHDLQKIGDISVQQVRSCVNLVGLFNKSLPNLTF</sequence>
<dbReference type="SUPFAM" id="SSF56672">
    <property type="entry name" value="DNA/RNA polymerases"/>
    <property type="match status" value="1"/>
</dbReference>
<organism evidence="2 3">
    <name type="scientific">Centaurea solstitialis</name>
    <name type="common">yellow star-thistle</name>
    <dbReference type="NCBI Taxonomy" id="347529"/>
    <lineage>
        <taxon>Eukaryota</taxon>
        <taxon>Viridiplantae</taxon>
        <taxon>Streptophyta</taxon>
        <taxon>Embryophyta</taxon>
        <taxon>Tracheophyta</taxon>
        <taxon>Spermatophyta</taxon>
        <taxon>Magnoliopsida</taxon>
        <taxon>eudicotyledons</taxon>
        <taxon>Gunneridae</taxon>
        <taxon>Pentapetalae</taxon>
        <taxon>asterids</taxon>
        <taxon>campanulids</taxon>
        <taxon>Asterales</taxon>
        <taxon>Asteraceae</taxon>
        <taxon>Carduoideae</taxon>
        <taxon>Cardueae</taxon>
        <taxon>Centaureinae</taxon>
        <taxon>Centaurea</taxon>
    </lineage>
</organism>
<gene>
    <name evidence="2" type="ORF">OSB04_031873</name>
</gene>
<evidence type="ECO:0000313" key="2">
    <source>
        <dbReference type="EMBL" id="KAJ9539140.1"/>
    </source>
</evidence>
<accession>A0AA38SMZ4</accession>
<dbReference type="CDD" id="cd09272">
    <property type="entry name" value="RNase_HI_RT_Ty1"/>
    <property type="match status" value="1"/>
</dbReference>
<dbReference type="EMBL" id="JARYMX010000008">
    <property type="protein sequence ID" value="KAJ9539140.1"/>
    <property type="molecule type" value="Genomic_DNA"/>
</dbReference>
<comment type="caution">
    <text evidence="2">The sequence shown here is derived from an EMBL/GenBank/DDBJ whole genome shotgun (WGS) entry which is preliminary data.</text>
</comment>
<feature type="domain" description="Reverse transcriptase Ty1/copia-type" evidence="1">
    <location>
        <begin position="4"/>
        <end position="104"/>
    </location>
</feature>